<evidence type="ECO:0000256" key="1">
    <source>
        <dbReference type="SAM" id="MobiDB-lite"/>
    </source>
</evidence>
<comment type="caution">
    <text evidence="3">The sequence shown here is derived from an EMBL/GenBank/DDBJ whole genome shotgun (WGS) entry which is preliminary data.</text>
</comment>
<dbReference type="Gene3D" id="3.90.176.10">
    <property type="entry name" value="Toxin ADP-ribosyltransferase, Chain A, domain 1"/>
    <property type="match status" value="1"/>
</dbReference>
<protein>
    <submittedName>
        <fullName evidence="3">ADP-ribosyltransferase</fullName>
    </submittedName>
</protein>
<feature type="compositionally biased region" description="Low complexity" evidence="1">
    <location>
        <begin position="105"/>
        <end position="119"/>
    </location>
</feature>
<reference evidence="3" key="1">
    <citation type="submission" date="2024-01" db="EMBL/GenBank/DDBJ databases">
        <title>First draft genome sequence data of TA4-1, the type strain of Gram-positive actinobacterium Streptomyces chiangmaiensis.</title>
        <authorList>
            <person name="Yasawong M."/>
            <person name="Nantapong N."/>
        </authorList>
    </citation>
    <scope>NUCLEOTIDE SEQUENCE</scope>
    <source>
        <strain evidence="3">TA4-1</strain>
    </source>
</reference>
<dbReference type="RefSeq" id="WP_329507908.1">
    <property type="nucleotide sequence ID" value="NZ_BAAAYZ010000146.1"/>
</dbReference>
<gene>
    <name evidence="3" type="ORF">VXC91_15855</name>
</gene>
<feature type="region of interest" description="Disordered" evidence="1">
    <location>
        <begin position="78"/>
        <end position="227"/>
    </location>
</feature>
<dbReference type="SUPFAM" id="SSF56399">
    <property type="entry name" value="ADP-ribosylation"/>
    <property type="match status" value="1"/>
</dbReference>
<evidence type="ECO:0000259" key="2">
    <source>
        <dbReference type="Pfam" id="PF03496"/>
    </source>
</evidence>
<dbReference type="Proteomes" id="UP001333996">
    <property type="component" value="Unassembled WGS sequence"/>
</dbReference>
<dbReference type="PROSITE" id="PS51996">
    <property type="entry name" value="TR_MART"/>
    <property type="match status" value="1"/>
</dbReference>
<feature type="compositionally biased region" description="Basic and acidic residues" evidence="1">
    <location>
        <begin position="155"/>
        <end position="202"/>
    </location>
</feature>
<keyword evidence="4" id="KW-1185">Reference proteome</keyword>
<dbReference type="Pfam" id="PF03496">
    <property type="entry name" value="ADPrib_exo_Tox"/>
    <property type="match status" value="1"/>
</dbReference>
<dbReference type="InterPro" id="IPR003540">
    <property type="entry name" value="ADP-ribosyltransferase"/>
</dbReference>
<name>A0ABU7FH24_9ACTN</name>
<proteinExistence type="predicted"/>
<sequence length="444" mass="47037">MHLPDGRLLDTDGNLIGHDGTIDTTPVPYEVAPGLPAHWTIQEPALSGVRAGDGVPGGVTHTSDTLATDGYLDITPGDHRAPAPAGIHGHTPGGSFDGPPAMYDHAPAATPHGHAPAPTSFEHAPTHTGHDVPVATPHPGPDLPHGSGHDTPGGHPHDGSHGAGHDHHEGPAHDGAERDAAHAGDHTELGHDGVDTTAHADADAPVASGPPGADTPGHGGAGEPFEYKPLVSHADFNKLTDEQKHAVAAAELSDGTRPIADADAAIAYGRDHWNDFVENLNPTAQQSLRNYTGETFPSYHDMNGYLRGVHGYGPHPQVLHDIDQMDKVMSTRPVPDTIMVARGTNLGYLKLGSPAEMLGQTFPDKGYTSTSLGNHPVRTFEGKEAILRLRVPRGTPALWLEKVSHFDVEERELLLARGTKFKVTRVFMDSKGQWQVYGEVLPRP</sequence>
<feature type="compositionally biased region" description="Low complexity" evidence="1">
    <location>
        <begin position="144"/>
        <end position="154"/>
    </location>
</feature>
<evidence type="ECO:0000313" key="4">
    <source>
        <dbReference type="Proteomes" id="UP001333996"/>
    </source>
</evidence>
<organism evidence="3 4">
    <name type="scientific">Streptomyces chiangmaiensis</name>
    <dbReference type="NCBI Taxonomy" id="766497"/>
    <lineage>
        <taxon>Bacteria</taxon>
        <taxon>Bacillati</taxon>
        <taxon>Actinomycetota</taxon>
        <taxon>Actinomycetes</taxon>
        <taxon>Kitasatosporales</taxon>
        <taxon>Streptomycetaceae</taxon>
        <taxon>Streptomyces</taxon>
    </lineage>
</organism>
<accession>A0ABU7FH24</accession>
<dbReference type="EMBL" id="JAYWVC010000044">
    <property type="protein sequence ID" value="MED7823422.1"/>
    <property type="molecule type" value="Genomic_DNA"/>
</dbReference>
<evidence type="ECO:0000313" key="3">
    <source>
        <dbReference type="EMBL" id="MED7823422.1"/>
    </source>
</evidence>
<feature type="domain" description="ADP ribosyltransferase" evidence="2">
    <location>
        <begin position="267"/>
        <end position="428"/>
    </location>
</feature>